<keyword evidence="3" id="KW-1185">Reference proteome</keyword>
<proteinExistence type="predicted"/>
<dbReference type="RefSeq" id="WP_129525963.1">
    <property type="nucleotide sequence ID" value="NZ_UFQB01000002.1"/>
</dbReference>
<evidence type="ECO:0000313" key="3">
    <source>
        <dbReference type="Proteomes" id="UP000289184"/>
    </source>
</evidence>
<reference evidence="2 3" key="1">
    <citation type="submission" date="2018-07" db="EMBL/GenBank/DDBJ databases">
        <authorList>
            <person name="Peeters C."/>
        </authorList>
    </citation>
    <scope>NUCLEOTIDE SEQUENCE [LARGE SCALE GENOMIC DNA]</scope>
    <source>
        <strain evidence="2 3">LMG 3411</strain>
    </source>
</reference>
<name>A0A446C4P3_9BURK</name>
<dbReference type="Proteomes" id="UP000289184">
    <property type="component" value="Unassembled WGS sequence"/>
</dbReference>
<dbReference type="OrthoDB" id="8656390at2"/>
<organism evidence="2 3">
    <name type="scientific">Achromobacter agilis</name>
    <dbReference type="NCBI Taxonomy" id="1353888"/>
    <lineage>
        <taxon>Bacteria</taxon>
        <taxon>Pseudomonadati</taxon>
        <taxon>Pseudomonadota</taxon>
        <taxon>Betaproteobacteria</taxon>
        <taxon>Burkholderiales</taxon>
        <taxon>Alcaligenaceae</taxon>
        <taxon>Achromobacter</taxon>
    </lineage>
</organism>
<sequence length="122" mass="13670">MHELLADWCEMLNALLREVADTQATAEARDHALRDAHRHSCQAPICFRMSGATVGHLAETLNCAVRASCVRHDNAAWRRALDQAYAQFLQYLIRDVERWSSSGPDGNAIYCQPPQSHPGRQA</sequence>
<feature type="region of interest" description="Disordered" evidence="1">
    <location>
        <begin position="103"/>
        <end position="122"/>
    </location>
</feature>
<dbReference type="AlphaFoldDB" id="A0A446C4P3"/>
<dbReference type="EMBL" id="UFQB01000002">
    <property type="protein sequence ID" value="SSW62783.1"/>
    <property type="molecule type" value="Genomic_DNA"/>
</dbReference>
<evidence type="ECO:0000256" key="1">
    <source>
        <dbReference type="SAM" id="MobiDB-lite"/>
    </source>
</evidence>
<evidence type="ECO:0000313" key="2">
    <source>
        <dbReference type="EMBL" id="SSW62783.1"/>
    </source>
</evidence>
<protein>
    <submittedName>
        <fullName evidence="2">Uncharacterized protein</fullName>
    </submittedName>
</protein>
<accession>A0A446C4P3</accession>
<gene>
    <name evidence="2" type="ORF">AGI3411_00631</name>
</gene>